<gene>
    <name evidence="1" type="ORF">BH720_032460</name>
</gene>
<accession>A0ACD5H2X5</accession>
<proteinExistence type="predicted"/>
<sequence>MVLCQELSVEDYGVQGQPQEDKERKFYGFWTFEPELVQETVELAIAHIGQYNPELQQRLTQQLESLKSVEGTRQRDDLGAIASRIVHYLQAGHPELHHQALDDNLLSNEMQAFLRMVPN</sequence>
<reference evidence="1 2" key="1">
    <citation type="journal article" date="2016" name="Genome Announc.">
        <title>Draft Genome Sequence of the Thermotolerant Cyanobacterium Desertifilum sp. IPPAS B-1220.</title>
        <authorList>
            <person name="Mironov K.S."/>
            <person name="Sinetova M.A."/>
            <person name="Bolatkhan K."/>
            <person name="Zayadan B.K."/>
            <person name="Ustinova V.V."/>
            <person name="Kupriyanova E.V."/>
            <person name="Skrypnik A.N."/>
            <person name="Gogoleva N.E."/>
            <person name="Gogolev Y.V."/>
            <person name="Los D.A."/>
        </authorList>
    </citation>
    <scope>NUCLEOTIDE SEQUENCE [LARGE SCALE GENOMIC DNA]</scope>
    <source>
        <strain evidence="1 2">IPPAS B-1220</strain>
    </source>
</reference>
<evidence type="ECO:0000313" key="1">
    <source>
        <dbReference type="EMBL" id="XPM67349.1"/>
    </source>
</evidence>
<organism evidence="1 2">
    <name type="scientific">Desertifilum tharense IPPAS B-1220</name>
    <dbReference type="NCBI Taxonomy" id="1781255"/>
    <lineage>
        <taxon>Bacteria</taxon>
        <taxon>Bacillati</taxon>
        <taxon>Cyanobacteriota</taxon>
        <taxon>Cyanophyceae</taxon>
        <taxon>Desertifilales</taxon>
        <taxon>Desertifilaceae</taxon>
        <taxon>Desertifilum</taxon>
    </lineage>
</organism>
<dbReference type="EMBL" id="CP182909">
    <property type="protein sequence ID" value="XPM67349.1"/>
    <property type="molecule type" value="Genomic_DNA"/>
</dbReference>
<protein>
    <submittedName>
        <fullName evidence="1">Uncharacterized protein</fullName>
    </submittedName>
</protein>
<name>A0ACD5H2X5_9CYAN</name>
<dbReference type="Proteomes" id="UP000095472">
    <property type="component" value="Chromosome"/>
</dbReference>
<evidence type="ECO:0000313" key="2">
    <source>
        <dbReference type="Proteomes" id="UP000095472"/>
    </source>
</evidence>
<keyword evidence="2" id="KW-1185">Reference proteome</keyword>